<dbReference type="PANTHER" id="PTHR31757:SF0">
    <property type="entry name" value="SLL0781 PROTEIN"/>
    <property type="match status" value="1"/>
</dbReference>
<dbReference type="STRING" id="1353528.DT23_16965"/>
<dbReference type="OrthoDB" id="9787970at2"/>
<dbReference type="Proteomes" id="UP000027471">
    <property type="component" value="Unassembled WGS sequence"/>
</dbReference>
<dbReference type="PANTHER" id="PTHR31757">
    <property type="entry name" value="SLL0781 PROTEIN"/>
    <property type="match status" value="1"/>
</dbReference>
<dbReference type="InterPro" id="IPR032710">
    <property type="entry name" value="NTF2-like_dom_sf"/>
</dbReference>
<name>A0A074JNS9_9RHOB</name>
<evidence type="ECO:0000313" key="1">
    <source>
        <dbReference type="EMBL" id="KEO57278.1"/>
    </source>
</evidence>
<reference evidence="1 2" key="1">
    <citation type="journal article" date="2015" name="Antonie Van Leeuwenhoek">
        <title>Thioclava indica sp. nov., isolated from surface seawater of the Indian Ocean.</title>
        <authorList>
            <person name="Liu Y."/>
            <person name="Lai Q."/>
            <person name="Du J."/>
            <person name="Xu H."/>
            <person name="Jiang L."/>
            <person name="Shao Z."/>
        </authorList>
    </citation>
    <scope>NUCLEOTIDE SEQUENCE [LARGE SCALE GENOMIC DNA]</scope>
    <source>
        <strain evidence="1 2">DT23-4</strain>
    </source>
</reference>
<dbReference type="AlphaFoldDB" id="A0A074JNS9"/>
<dbReference type="SUPFAM" id="SSF54427">
    <property type="entry name" value="NTF2-like"/>
    <property type="match status" value="1"/>
</dbReference>
<proteinExistence type="predicted"/>
<evidence type="ECO:0000313" key="2">
    <source>
        <dbReference type="Proteomes" id="UP000027471"/>
    </source>
</evidence>
<accession>A0A074JNS9</accession>
<dbReference type="Gene3D" id="3.10.450.50">
    <property type="match status" value="1"/>
</dbReference>
<dbReference type="RefSeq" id="WP_038131877.1">
    <property type="nucleotide sequence ID" value="NZ_AUNB01000041.1"/>
</dbReference>
<dbReference type="GO" id="GO:0005840">
    <property type="term" value="C:ribosome"/>
    <property type="evidence" value="ECO:0007669"/>
    <property type="project" value="UniProtKB-KW"/>
</dbReference>
<dbReference type="InterPro" id="IPR009783">
    <property type="entry name" value="DUF1348"/>
</dbReference>
<protein>
    <submittedName>
        <fullName evidence="1">50S ribosomal protein L21</fullName>
    </submittedName>
</protein>
<sequence>MTTEAPRHPLPPFTKETAIEKARLAEDGWNGRNPAKVALAYTPDSKWRNRAEFPEGRDQIEEFLTRKWAKELDYRLIKELWAHDGNRIAVRYAYEYRDDSGNWFRAYGNENWEFDENGFMERRFASINEHPIAEADRKFHWPLGRRPDDHPSLSDLGL</sequence>
<comment type="caution">
    <text evidence="1">The sequence shown here is derived from an EMBL/GenBank/DDBJ whole genome shotgun (WGS) entry which is preliminary data.</text>
</comment>
<gene>
    <name evidence="1" type="ORF">DT23_16965</name>
</gene>
<dbReference type="Pfam" id="PF07080">
    <property type="entry name" value="DUF1348"/>
    <property type="match status" value="1"/>
</dbReference>
<dbReference type="eggNOG" id="COG3558">
    <property type="taxonomic scope" value="Bacteria"/>
</dbReference>
<keyword evidence="2" id="KW-1185">Reference proteome</keyword>
<organism evidence="1 2">
    <name type="scientific">Thioclava indica</name>
    <dbReference type="NCBI Taxonomy" id="1353528"/>
    <lineage>
        <taxon>Bacteria</taxon>
        <taxon>Pseudomonadati</taxon>
        <taxon>Pseudomonadota</taxon>
        <taxon>Alphaproteobacteria</taxon>
        <taxon>Rhodobacterales</taxon>
        <taxon>Paracoccaceae</taxon>
        <taxon>Thioclava</taxon>
    </lineage>
</organism>
<keyword evidence="1" id="KW-0689">Ribosomal protein</keyword>
<keyword evidence="1" id="KW-0687">Ribonucleoprotein</keyword>
<dbReference type="EMBL" id="AUNB01000041">
    <property type="protein sequence ID" value="KEO57278.1"/>
    <property type="molecule type" value="Genomic_DNA"/>
</dbReference>